<reference evidence="8 9" key="1">
    <citation type="journal article" date="2022" name="Nat. Plants">
        <title>Genomes of leafy and leafless Platanthera orchids illuminate the evolution of mycoheterotrophy.</title>
        <authorList>
            <person name="Li M.H."/>
            <person name="Liu K.W."/>
            <person name="Li Z."/>
            <person name="Lu H.C."/>
            <person name="Ye Q.L."/>
            <person name="Zhang D."/>
            <person name="Wang J.Y."/>
            <person name="Li Y.F."/>
            <person name="Zhong Z.M."/>
            <person name="Liu X."/>
            <person name="Yu X."/>
            <person name="Liu D.K."/>
            <person name="Tu X.D."/>
            <person name="Liu B."/>
            <person name="Hao Y."/>
            <person name="Liao X.Y."/>
            <person name="Jiang Y.T."/>
            <person name="Sun W.H."/>
            <person name="Chen J."/>
            <person name="Chen Y.Q."/>
            <person name="Ai Y."/>
            <person name="Zhai J.W."/>
            <person name="Wu S.S."/>
            <person name="Zhou Z."/>
            <person name="Hsiao Y.Y."/>
            <person name="Wu W.L."/>
            <person name="Chen Y.Y."/>
            <person name="Lin Y.F."/>
            <person name="Hsu J.L."/>
            <person name="Li C.Y."/>
            <person name="Wang Z.W."/>
            <person name="Zhao X."/>
            <person name="Zhong W.Y."/>
            <person name="Ma X.K."/>
            <person name="Ma L."/>
            <person name="Huang J."/>
            <person name="Chen G.Z."/>
            <person name="Huang M.Z."/>
            <person name="Huang L."/>
            <person name="Peng D.H."/>
            <person name="Luo Y.B."/>
            <person name="Zou S.Q."/>
            <person name="Chen S.P."/>
            <person name="Lan S."/>
            <person name="Tsai W.C."/>
            <person name="Van de Peer Y."/>
            <person name="Liu Z.J."/>
        </authorList>
    </citation>
    <scope>NUCLEOTIDE SEQUENCE [LARGE SCALE GENOMIC DNA]</scope>
    <source>
        <strain evidence="8">Lor288</strain>
    </source>
</reference>
<keyword evidence="3 6" id="KW-0067">ATP-binding</keyword>
<dbReference type="Proteomes" id="UP001412067">
    <property type="component" value="Unassembled WGS sequence"/>
</dbReference>
<keyword evidence="4 6" id="KW-0648">Protein biosynthesis</keyword>
<evidence type="ECO:0000256" key="5">
    <source>
        <dbReference type="ARBA" id="ARBA00023146"/>
    </source>
</evidence>
<dbReference type="Gene3D" id="1.10.240.10">
    <property type="entry name" value="Tyrosyl-Transfer RNA Synthetase"/>
    <property type="match status" value="1"/>
</dbReference>
<evidence type="ECO:0008006" key="10">
    <source>
        <dbReference type="Google" id="ProtNLM"/>
    </source>
</evidence>
<protein>
    <recommendedName>
        <fullName evidence="10">Tryptophan--tRNA ligase</fullName>
    </recommendedName>
</protein>
<keyword evidence="1 6" id="KW-0436">Ligase</keyword>
<keyword evidence="2 6" id="KW-0547">Nucleotide-binding</keyword>
<evidence type="ECO:0000256" key="4">
    <source>
        <dbReference type="ARBA" id="ARBA00022917"/>
    </source>
</evidence>
<gene>
    <name evidence="8" type="ORF">KSP40_PGU017411</name>
</gene>
<keyword evidence="5 6" id="KW-0030">Aminoacyl-tRNA synthetase</keyword>
<accession>A0ABR2MEA9</accession>
<proteinExistence type="inferred from homology"/>
<evidence type="ECO:0000313" key="9">
    <source>
        <dbReference type="Proteomes" id="UP001412067"/>
    </source>
</evidence>
<comment type="caution">
    <text evidence="8">The sequence shown here is derived from an EMBL/GenBank/DDBJ whole genome shotgun (WGS) entry which is preliminary data.</text>
</comment>
<evidence type="ECO:0000313" key="8">
    <source>
        <dbReference type="EMBL" id="KAK8962487.1"/>
    </source>
</evidence>
<evidence type="ECO:0000256" key="3">
    <source>
        <dbReference type="ARBA" id="ARBA00022840"/>
    </source>
</evidence>
<sequence>MMSLKDGRNKMSKSDPSDSSRINLNDSAKQIYQKIKKTKSDLLTNISYDHAARPEINNLIDIYASLAGKHIDHIFLEYQYQGFAKFRQDLAETRSFILELISLNRHSCFKKLKKHRHC</sequence>
<feature type="region of interest" description="Disordered" evidence="7">
    <location>
        <begin position="1"/>
        <end position="25"/>
    </location>
</feature>
<dbReference type="SUPFAM" id="SSF52374">
    <property type="entry name" value="Nucleotidylyl transferase"/>
    <property type="match status" value="1"/>
</dbReference>
<dbReference type="EMBL" id="JBBWWR010000008">
    <property type="protein sequence ID" value="KAK8962487.1"/>
    <property type="molecule type" value="Genomic_DNA"/>
</dbReference>
<dbReference type="InterPro" id="IPR050203">
    <property type="entry name" value="Trp-tRNA_synthetase"/>
</dbReference>
<dbReference type="PANTHER" id="PTHR43766:SF1">
    <property type="entry name" value="TRYPTOPHAN--TRNA LIGASE, MITOCHONDRIAL"/>
    <property type="match status" value="1"/>
</dbReference>
<comment type="similarity">
    <text evidence="6">Belongs to the class-I aminoacyl-tRNA synthetase family.</text>
</comment>
<dbReference type="PANTHER" id="PTHR43766">
    <property type="entry name" value="TRYPTOPHAN--TRNA LIGASE, MITOCHONDRIAL"/>
    <property type="match status" value="1"/>
</dbReference>
<feature type="compositionally biased region" description="Basic and acidic residues" evidence="7">
    <location>
        <begin position="1"/>
        <end position="18"/>
    </location>
</feature>
<evidence type="ECO:0000256" key="1">
    <source>
        <dbReference type="ARBA" id="ARBA00022598"/>
    </source>
</evidence>
<evidence type="ECO:0000256" key="6">
    <source>
        <dbReference type="RuleBase" id="RU363036"/>
    </source>
</evidence>
<evidence type="ECO:0000256" key="2">
    <source>
        <dbReference type="ARBA" id="ARBA00022741"/>
    </source>
</evidence>
<evidence type="ECO:0000256" key="7">
    <source>
        <dbReference type="SAM" id="MobiDB-lite"/>
    </source>
</evidence>
<dbReference type="Pfam" id="PF00579">
    <property type="entry name" value="tRNA-synt_1b"/>
    <property type="match status" value="1"/>
</dbReference>
<keyword evidence="9" id="KW-1185">Reference proteome</keyword>
<organism evidence="8 9">
    <name type="scientific">Platanthera guangdongensis</name>
    <dbReference type="NCBI Taxonomy" id="2320717"/>
    <lineage>
        <taxon>Eukaryota</taxon>
        <taxon>Viridiplantae</taxon>
        <taxon>Streptophyta</taxon>
        <taxon>Embryophyta</taxon>
        <taxon>Tracheophyta</taxon>
        <taxon>Spermatophyta</taxon>
        <taxon>Magnoliopsida</taxon>
        <taxon>Liliopsida</taxon>
        <taxon>Asparagales</taxon>
        <taxon>Orchidaceae</taxon>
        <taxon>Orchidoideae</taxon>
        <taxon>Orchideae</taxon>
        <taxon>Orchidinae</taxon>
        <taxon>Platanthera</taxon>
    </lineage>
</organism>
<dbReference type="InterPro" id="IPR002305">
    <property type="entry name" value="aa-tRNA-synth_Ic"/>
</dbReference>
<name>A0ABR2MEA9_9ASPA</name>